<dbReference type="CDD" id="cd01743">
    <property type="entry name" value="GATase1_Anthranilate_Synthase"/>
    <property type="match status" value="1"/>
</dbReference>
<dbReference type="GO" id="GO:0046820">
    <property type="term" value="F:4-amino-4-deoxychorismate synthase activity"/>
    <property type="evidence" value="ECO:0007669"/>
    <property type="project" value="UniProtKB-EC"/>
</dbReference>
<feature type="compositionally biased region" description="Polar residues" evidence="7">
    <location>
        <begin position="424"/>
        <end position="445"/>
    </location>
</feature>
<feature type="compositionally biased region" description="Low complexity" evidence="7">
    <location>
        <begin position="403"/>
        <end position="412"/>
    </location>
</feature>
<dbReference type="AlphaFoldDB" id="A0A813DPS8"/>
<dbReference type="GO" id="GO:0000162">
    <property type="term" value="P:L-tryptophan biosynthetic process"/>
    <property type="evidence" value="ECO:0007669"/>
    <property type="project" value="TreeGrafter"/>
</dbReference>
<dbReference type="OrthoDB" id="524799at2759"/>
<feature type="domain" description="Glutamine amidotransferase" evidence="8">
    <location>
        <begin position="1023"/>
        <end position="1219"/>
    </location>
</feature>
<dbReference type="Proteomes" id="UP000654075">
    <property type="component" value="Unassembled WGS sequence"/>
</dbReference>
<dbReference type="PANTHER" id="PTHR11236:SF9">
    <property type="entry name" value="ANTHRANILATE SYNTHASE COMPONENT 1"/>
    <property type="match status" value="1"/>
</dbReference>
<evidence type="ECO:0000259" key="9">
    <source>
        <dbReference type="Pfam" id="PF00425"/>
    </source>
</evidence>
<gene>
    <name evidence="10" type="ORF">PGLA1383_LOCUS9880</name>
</gene>
<dbReference type="PROSITE" id="PS51273">
    <property type="entry name" value="GATASE_TYPE_1"/>
    <property type="match status" value="1"/>
</dbReference>
<dbReference type="InterPro" id="IPR029062">
    <property type="entry name" value="Class_I_gatase-like"/>
</dbReference>
<feature type="region of interest" description="Disordered" evidence="7">
    <location>
        <begin position="889"/>
        <end position="911"/>
    </location>
</feature>
<dbReference type="PANTHER" id="PTHR11236">
    <property type="entry name" value="AMINOBENZOATE/ANTHRANILATE SYNTHASE"/>
    <property type="match status" value="1"/>
</dbReference>
<dbReference type="Pfam" id="PF01063">
    <property type="entry name" value="Aminotran_4"/>
    <property type="match status" value="1"/>
</dbReference>
<dbReference type="SUPFAM" id="SSF56752">
    <property type="entry name" value="D-aminoacid aminotransferase-like PLP-dependent enzymes"/>
    <property type="match status" value="1"/>
</dbReference>
<sequence>MEPADRLVFTTLPWDGGACFATPRPYFERLQRDAARVGVPWPAQGLASLLGPALRDALRTSEAEGGARSQPEDTTPAGLLRVELSAKNGVRAVLRRLPPAPAEPWLAASSLAPWFGSRATGSKHGDWSAYREATASAKERGCAVGLLLRDGTLVDGCRCTPLVLRRPSACPDSHAGMQEVWMPSEGLGAVTSVTAALLAPLLKEGGFELRPGPALTVEDLHQAAEVLVIGTGVGVRRLCSLDGQPIGGSCDGKLLCQAREALRTLRRDGWSDEAATVAAAEGLAASSSFRRWSLPDSQNADWLAPALAEALRREGLWGAAAAHRGWAPDQLLLHSGGPRTDVAKTSLLAGPPTLRFRAHQHVRSNNNTGGDIEHSGSIQDANASHSSSSPSSPLVSRDKQLLSTTPPCTFSSDTDDTTDTTTPHNINADSHIFNNMKDNPSTRAKTNQCRSIGMNNNHINSNAEINGNGDVSSLRALEGHVPLLGSEAERPPLRWVAEAWTDKGWQASSAESAVVTAQNLAAALRDVAVVAAQLETDLIVGGPNRAEEAGLRPPIGGSSLAGLLGYGLVQWTEALQFRHAAVPGELQGVLYRIDRWLAHDRLEAALWLVAPEGDPWTEAVVRWLDENLTSLAPLCPEAASTSNWHGAGPISDIDDEAHMEAVRAVQRAIKAGQLYQLNFGRCWTGGLVESPWEVMLRLFRHNAAPFSGFLQLHDEDECLALCSCSPELLLEVSKDGTVSTCPIKGTCGRGATASEDEILRNSMVMSQKEVAEHLMLVDLERHDLARVCSAGSVRWQSWRVETFPRVQHMVSRVQGMLRPGMDSWDALAALFPGGSITGCPKTATIAGIDELEQRPRGSWTGSLGVADLWTGHGTWNILIRTVEARLRNPGAAEDQQQQQRQQQQQQHQVQRGLWEARVMAGGGLTIGSDPAAEVAEAKLKANRLLQVAFGKTGSEPPGVIDENPCSEGLHHHEIKALDRRSEGLLAALANEGVAPALVLGFWRVWSQGDDPLPLPSPGAKRILLVENLDSFSLNIANAYCKLGAEVVIVSGRGPASPSADQALLGVQPSHLLFGPGPGRPEASLLTMELARRALAGSLRLPVLGICLGHQALGLACGWQLVPSPLGAVHGVPVDIQHDGAGLFTGLPLPAQMTRYNSLVLQPPACSLEQGCEMKVTAWDETRTLVMAIQHARLPIFGVQFHPESAGSQSGHDLMQCFLLASPNLPDGS</sequence>
<evidence type="ECO:0000313" key="10">
    <source>
        <dbReference type="EMBL" id="CAE8591208.1"/>
    </source>
</evidence>
<dbReference type="InterPro" id="IPR036038">
    <property type="entry name" value="Aminotransferase-like"/>
</dbReference>
<feature type="compositionally biased region" description="Low complexity" evidence="7">
    <location>
        <begin position="895"/>
        <end position="910"/>
    </location>
</feature>
<evidence type="ECO:0000256" key="6">
    <source>
        <dbReference type="ARBA" id="ARBA00031904"/>
    </source>
</evidence>
<name>A0A813DPS8_POLGL</name>
<dbReference type="PRINTS" id="PR00099">
    <property type="entry name" value="CPSGATASE"/>
</dbReference>
<keyword evidence="4" id="KW-0315">Glutamine amidotransferase</keyword>
<dbReference type="PRINTS" id="PR00096">
    <property type="entry name" value="GATASE"/>
</dbReference>
<protein>
    <recommendedName>
        <fullName evidence="6">p-aminobenzoic acid synthase</fullName>
    </recommendedName>
    <alternativeName>
        <fullName evidence="5">Para-aminobenzoate synthase</fullName>
    </alternativeName>
</protein>
<dbReference type="InterPro" id="IPR015890">
    <property type="entry name" value="Chorismate_C"/>
</dbReference>
<keyword evidence="3" id="KW-0289">Folate biosynthesis</keyword>
<dbReference type="InterPro" id="IPR017926">
    <property type="entry name" value="GATASE"/>
</dbReference>
<evidence type="ECO:0000256" key="1">
    <source>
        <dbReference type="ARBA" id="ARBA00001000"/>
    </source>
</evidence>
<comment type="caution">
    <text evidence="10">The sequence shown here is derived from an EMBL/GenBank/DDBJ whole genome shotgun (WGS) entry which is preliminary data.</text>
</comment>
<feature type="region of interest" description="Disordered" evidence="7">
    <location>
        <begin position="363"/>
        <end position="445"/>
    </location>
</feature>
<organism evidence="10 11">
    <name type="scientific">Polarella glacialis</name>
    <name type="common">Dinoflagellate</name>
    <dbReference type="NCBI Taxonomy" id="89957"/>
    <lineage>
        <taxon>Eukaryota</taxon>
        <taxon>Sar</taxon>
        <taxon>Alveolata</taxon>
        <taxon>Dinophyceae</taxon>
        <taxon>Suessiales</taxon>
        <taxon>Suessiaceae</taxon>
        <taxon>Polarella</taxon>
    </lineage>
</organism>
<reference evidence="10" key="1">
    <citation type="submission" date="2021-02" db="EMBL/GenBank/DDBJ databases">
        <authorList>
            <person name="Dougan E. K."/>
            <person name="Rhodes N."/>
            <person name="Thang M."/>
            <person name="Chan C."/>
        </authorList>
    </citation>
    <scope>NUCLEOTIDE SEQUENCE</scope>
</reference>
<comment type="catalytic activity">
    <reaction evidence="1">
        <text>chorismate + L-glutamine = 4-amino-4-deoxychorismate + L-glutamate</text>
        <dbReference type="Rhea" id="RHEA:11672"/>
        <dbReference type="ChEBI" id="CHEBI:29748"/>
        <dbReference type="ChEBI" id="CHEBI:29985"/>
        <dbReference type="ChEBI" id="CHEBI:58359"/>
        <dbReference type="ChEBI" id="CHEBI:58406"/>
        <dbReference type="EC" id="2.6.1.85"/>
    </reaction>
</comment>
<dbReference type="GO" id="GO:0046654">
    <property type="term" value="P:tetrahydrofolate biosynthetic process"/>
    <property type="evidence" value="ECO:0007669"/>
    <property type="project" value="UniProtKB-UniPathway"/>
</dbReference>
<evidence type="ECO:0000256" key="4">
    <source>
        <dbReference type="ARBA" id="ARBA00022962"/>
    </source>
</evidence>
<dbReference type="EMBL" id="CAJNNV010004758">
    <property type="protein sequence ID" value="CAE8591208.1"/>
    <property type="molecule type" value="Genomic_DNA"/>
</dbReference>
<dbReference type="InterPro" id="IPR001544">
    <property type="entry name" value="Aminotrans_IV"/>
</dbReference>
<feature type="compositionally biased region" description="Low complexity" evidence="7">
    <location>
        <begin position="384"/>
        <end position="393"/>
    </location>
</feature>
<dbReference type="SUPFAM" id="SSF56322">
    <property type="entry name" value="ADC synthase"/>
    <property type="match status" value="1"/>
</dbReference>
<dbReference type="UniPathway" id="UPA00077">
    <property type="reaction ID" value="UER00149"/>
</dbReference>
<dbReference type="InterPro" id="IPR005801">
    <property type="entry name" value="ADC_synthase"/>
</dbReference>
<dbReference type="InterPro" id="IPR043132">
    <property type="entry name" value="BCAT-like_C"/>
</dbReference>
<evidence type="ECO:0000313" key="11">
    <source>
        <dbReference type="Proteomes" id="UP000654075"/>
    </source>
</evidence>
<dbReference type="Gene3D" id="3.20.10.10">
    <property type="entry name" value="D-amino Acid Aminotransferase, subunit A, domain 2"/>
    <property type="match status" value="1"/>
</dbReference>
<dbReference type="GO" id="GO:0046656">
    <property type="term" value="P:folic acid biosynthetic process"/>
    <property type="evidence" value="ECO:0007669"/>
    <property type="project" value="UniProtKB-KW"/>
</dbReference>
<dbReference type="InterPro" id="IPR019999">
    <property type="entry name" value="Anth_synth_I-like"/>
</dbReference>
<dbReference type="Gene3D" id="3.60.120.10">
    <property type="entry name" value="Anthranilate synthase"/>
    <property type="match status" value="1"/>
</dbReference>
<evidence type="ECO:0000259" key="8">
    <source>
        <dbReference type="Pfam" id="PF00117"/>
    </source>
</evidence>
<dbReference type="Pfam" id="PF00425">
    <property type="entry name" value="Chorismate_bind"/>
    <property type="match status" value="1"/>
</dbReference>
<comment type="pathway">
    <text evidence="2">Cofactor biosynthesis; tetrahydrofolate biosynthesis; 4-aminobenzoate from chorismate: step 1/2.</text>
</comment>
<keyword evidence="11" id="KW-1185">Reference proteome</keyword>
<dbReference type="Pfam" id="PF00117">
    <property type="entry name" value="GATase"/>
    <property type="match status" value="1"/>
</dbReference>
<evidence type="ECO:0000256" key="7">
    <source>
        <dbReference type="SAM" id="MobiDB-lite"/>
    </source>
</evidence>
<accession>A0A813DPS8</accession>
<proteinExistence type="predicted"/>
<evidence type="ECO:0000256" key="2">
    <source>
        <dbReference type="ARBA" id="ARBA00005009"/>
    </source>
</evidence>
<dbReference type="InterPro" id="IPR006221">
    <property type="entry name" value="TrpG/PapA_dom"/>
</dbReference>
<dbReference type="NCBIfam" id="TIGR00566">
    <property type="entry name" value="trpG_papA"/>
    <property type="match status" value="1"/>
</dbReference>
<evidence type="ECO:0000256" key="5">
    <source>
        <dbReference type="ARBA" id="ARBA00031329"/>
    </source>
</evidence>
<evidence type="ECO:0000256" key="3">
    <source>
        <dbReference type="ARBA" id="ARBA00022909"/>
    </source>
</evidence>
<dbReference type="PRINTS" id="PR00097">
    <property type="entry name" value="ANTSNTHASEII"/>
</dbReference>
<dbReference type="SUPFAM" id="SSF52317">
    <property type="entry name" value="Class I glutamine amidotransferase-like"/>
    <property type="match status" value="1"/>
</dbReference>
<feature type="domain" description="Chorismate-utilising enzyme C-terminal" evidence="9">
    <location>
        <begin position="655"/>
        <end position="940"/>
    </location>
</feature>
<dbReference type="Gene3D" id="3.40.50.880">
    <property type="match status" value="1"/>
</dbReference>